<proteinExistence type="predicted"/>
<accession>D2V3N1</accession>
<dbReference type="AlphaFoldDB" id="D2V3N1"/>
<dbReference type="KEGG" id="ngr:NAEGRDRAFT_63426"/>
<dbReference type="EMBL" id="GG738850">
    <property type="protein sequence ID" value="EFC48801.1"/>
    <property type="molecule type" value="Genomic_DNA"/>
</dbReference>
<keyword evidence="1" id="KW-0812">Transmembrane</keyword>
<reference evidence="2 3" key="1">
    <citation type="journal article" date="2010" name="Cell">
        <title>The genome of Naegleria gruberi illuminates early eukaryotic versatility.</title>
        <authorList>
            <person name="Fritz-Laylin L.K."/>
            <person name="Prochnik S.E."/>
            <person name="Ginger M.L."/>
            <person name="Dacks J.B."/>
            <person name="Carpenter M.L."/>
            <person name="Field M.C."/>
            <person name="Kuo A."/>
            <person name="Paredez A."/>
            <person name="Chapman J."/>
            <person name="Pham J."/>
            <person name="Shu S."/>
            <person name="Neupane R."/>
            <person name="Cipriano M."/>
            <person name="Mancuso J."/>
            <person name="Tu H."/>
            <person name="Salamov A."/>
            <person name="Lindquist E."/>
            <person name="Shapiro H."/>
            <person name="Lucas S."/>
            <person name="Grigoriev I.V."/>
            <person name="Cande W.Z."/>
            <person name="Fulton C."/>
            <person name="Rokhsar D.S."/>
            <person name="Dawson S.C."/>
        </authorList>
    </citation>
    <scope>NUCLEOTIDE SEQUENCE [LARGE SCALE GENOMIC DNA]</scope>
    <source>
        <strain evidence="2 3">NEG-M</strain>
    </source>
</reference>
<name>D2V3N1_NAEGR</name>
<dbReference type="Gene3D" id="2.60.120.380">
    <property type="match status" value="1"/>
</dbReference>
<evidence type="ECO:0000313" key="2">
    <source>
        <dbReference type="EMBL" id="EFC48801.1"/>
    </source>
</evidence>
<dbReference type="VEuPathDB" id="AmoebaDB:NAEGRDRAFT_63426"/>
<gene>
    <name evidence="2" type="ORF">NAEGRDRAFT_63426</name>
</gene>
<evidence type="ECO:0000256" key="1">
    <source>
        <dbReference type="SAM" id="Phobius"/>
    </source>
</evidence>
<keyword evidence="3" id="KW-1185">Reference proteome</keyword>
<feature type="transmembrane region" description="Helical" evidence="1">
    <location>
        <begin position="104"/>
        <end position="137"/>
    </location>
</feature>
<keyword evidence="1" id="KW-1133">Transmembrane helix</keyword>
<evidence type="ECO:0000313" key="3">
    <source>
        <dbReference type="Proteomes" id="UP000006671"/>
    </source>
</evidence>
<dbReference type="GeneID" id="8852520"/>
<dbReference type="InParanoid" id="D2V3N1"/>
<keyword evidence="1" id="KW-0472">Membrane</keyword>
<dbReference type="RefSeq" id="XP_002681545.1">
    <property type="nucleotide sequence ID" value="XM_002681499.1"/>
</dbReference>
<dbReference type="Proteomes" id="UP000006671">
    <property type="component" value="Unassembled WGS sequence"/>
</dbReference>
<protein>
    <submittedName>
        <fullName evidence="2">Predicted protein</fullName>
    </submittedName>
</protein>
<sequence>MNQYYTNVEETQKVVNISFTNWNESIVNVYIKVNSKPSLTEYDYLLTESDSILSISNTLNQTYYIGVYGKGGGQKGDFIELYSLTVAKSENPNPDTPFWDLLTIFMVLFFGGGGLVVSVVVILIVILVCCGIISCAICNNRKKELSNSINYGNNQHHFQIEYYQHI</sequence>
<organism evidence="3">
    <name type="scientific">Naegleria gruberi</name>
    <name type="common">Amoeba</name>
    <dbReference type="NCBI Taxonomy" id="5762"/>
    <lineage>
        <taxon>Eukaryota</taxon>
        <taxon>Discoba</taxon>
        <taxon>Heterolobosea</taxon>
        <taxon>Tetramitia</taxon>
        <taxon>Eutetramitia</taxon>
        <taxon>Vahlkampfiidae</taxon>
        <taxon>Naegleria</taxon>
    </lineage>
</organism>